<name>A0A504YWS7_FASGI</name>
<dbReference type="OrthoDB" id="7480989at2759"/>
<keyword evidence="2" id="KW-1185">Reference proteome</keyword>
<comment type="caution">
    <text evidence="1">The sequence shown here is derived from an EMBL/GenBank/DDBJ whole genome shotgun (WGS) entry which is preliminary data.</text>
</comment>
<evidence type="ECO:0000313" key="2">
    <source>
        <dbReference type="Proteomes" id="UP000316759"/>
    </source>
</evidence>
<proteinExistence type="predicted"/>
<evidence type="ECO:0000313" key="1">
    <source>
        <dbReference type="EMBL" id="TPP64481.1"/>
    </source>
</evidence>
<accession>A0A504YWS7</accession>
<dbReference type="Proteomes" id="UP000316759">
    <property type="component" value="Unassembled WGS sequence"/>
</dbReference>
<protein>
    <submittedName>
        <fullName evidence="1">Uncharacterized protein</fullName>
    </submittedName>
</protein>
<gene>
    <name evidence="1" type="ORF">FGIG_12078</name>
</gene>
<reference evidence="1 2" key="1">
    <citation type="submission" date="2019-04" db="EMBL/GenBank/DDBJ databases">
        <title>Annotation for the trematode Fasciola gigantica.</title>
        <authorList>
            <person name="Choi Y.-J."/>
        </authorList>
    </citation>
    <scope>NUCLEOTIDE SEQUENCE [LARGE SCALE GENOMIC DNA]</scope>
    <source>
        <strain evidence="1">Uganda_cow_1</strain>
    </source>
</reference>
<dbReference type="AlphaFoldDB" id="A0A504YWS7"/>
<sequence>MPEATAAESEGRLGYDLSLRRFHLQRISTSQEEPMINSFEVAVEFRFGRRQTPDGQPRTPKVALSAFGAAGAVLYRAHKLKGESVTILRDLSPEQLQRRKLAITGLHGRRSRVKPIVIRDFPVRKLRSCQR</sequence>
<organism evidence="1 2">
    <name type="scientific">Fasciola gigantica</name>
    <name type="common">Giant liver fluke</name>
    <dbReference type="NCBI Taxonomy" id="46835"/>
    <lineage>
        <taxon>Eukaryota</taxon>
        <taxon>Metazoa</taxon>
        <taxon>Spiralia</taxon>
        <taxon>Lophotrochozoa</taxon>
        <taxon>Platyhelminthes</taxon>
        <taxon>Trematoda</taxon>
        <taxon>Digenea</taxon>
        <taxon>Plagiorchiida</taxon>
        <taxon>Echinostomata</taxon>
        <taxon>Echinostomatoidea</taxon>
        <taxon>Fasciolidae</taxon>
        <taxon>Fasciola</taxon>
    </lineage>
</organism>
<dbReference type="EMBL" id="SUNJ01004372">
    <property type="protein sequence ID" value="TPP64481.1"/>
    <property type="molecule type" value="Genomic_DNA"/>
</dbReference>